<keyword evidence="3" id="KW-0813">Transport</keyword>
<dbReference type="STRING" id="81857.IV38_GL001230"/>
<proteinExistence type="inferred from homology"/>
<feature type="transmembrane region" description="Helical" evidence="14">
    <location>
        <begin position="72"/>
        <end position="94"/>
    </location>
</feature>
<evidence type="ECO:0000256" key="13">
    <source>
        <dbReference type="SAM" id="MobiDB-lite"/>
    </source>
</evidence>
<keyword evidence="9" id="KW-0406">Ion transport</keyword>
<dbReference type="GO" id="GO:0005267">
    <property type="term" value="F:potassium channel activity"/>
    <property type="evidence" value="ECO:0007669"/>
    <property type="project" value="UniProtKB-KW"/>
</dbReference>
<dbReference type="Proteomes" id="UP000051645">
    <property type="component" value="Unassembled WGS sequence"/>
</dbReference>
<keyword evidence="10 14" id="KW-0472">Membrane</keyword>
<dbReference type="GO" id="GO:0015252">
    <property type="term" value="F:proton channel activity"/>
    <property type="evidence" value="ECO:0007669"/>
    <property type="project" value="InterPro"/>
</dbReference>
<dbReference type="Proteomes" id="UP000051751">
    <property type="component" value="Unassembled WGS sequence"/>
</dbReference>
<evidence type="ECO:0000256" key="5">
    <source>
        <dbReference type="ARBA" id="ARBA00022692"/>
    </source>
</evidence>
<evidence type="ECO:0000256" key="4">
    <source>
        <dbReference type="ARBA" id="ARBA00022538"/>
    </source>
</evidence>
<evidence type="ECO:0000256" key="6">
    <source>
        <dbReference type="ARBA" id="ARBA00022826"/>
    </source>
</evidence>
<dbReference type="EMBL" id="JQAT01000002">
    <property type="protein sequence ID" value="KRN29015.1"/>
    <property type="molecule type" value="Genomic_DNA"/>
</dbReference>
<dbReference type="PATRIC" id="fig|81857.3.peg.1236"/>
<feature type="transmembrane region" description="Helical" evidence="14">
    <location>
        <begin position="106"/>
        <end position="128"/>
    </location>
</feature>
<keyword evidence="8 14" id="KW-1133">Transmembrane helix</keyword>
<protein>
    <recommendedName>
        <fullName evidence="19">Integral membrane protein</fullName>
    </recommendedName>
</protein>
<keyword evidence="4" id="KW-0633">Potassium transport</keyword>
<name>A0A0R2FW16_9LACO</name>
<feature type="compositionally biased region" description="Polar residues" evidence="13">
    <location>
        <begin position="233"/>
        <end position="247"/>
    </location>
</feature>
<evidence type="ECO:0000256" key="10">
    <source>
        <dbReference type="ARBA" id="ARBA00023136"/>
    </source>
</evidence>
<evidence type="ECO:0000256" key="7">
    <source>
        <dbReference type="ARBA" id="ARBA00022958"/>
    </source>
</evidence>
<comment type="catalytic activity">
    <reaction evidence="12">
        <text>K(+)(in) = K(+)(out)</text>
        <dbReference type="Rhea" id="RHEA:29463"/>
        <dbReference type="ChEBI" id="CHEBI:29103"/>
    </reaction>
</comment>
<evidence type="ECO:0000256" key="12">
    <source>
        <dbReference type="ARBA" id="ARBA00034430"/>
    </source>
</evidence>
<keyword evidence="17" id="KW-1185">Reference proteome</keyword>
<gene>
    <name evidence="15" type="ORF">IV38_GL001230</name>
    <name evidence="16" type="ORF">IV40_GL000623</name>
</gene>
<dbReference type="AlphaFoldDB" id="A0A0R2FW16"/>
<evidence type="ECO:0000256" key="9">
    <source>
        <dbReference type="ARBA" id="ARBA00023065"/>
    </source>
</evidence>
<dbReference type="EMBL" id="JQAZ01000002">
    <property type="protein sequence ID" value="KRN32575.1"/>
    <property type="molecule type" value="Genomic_DNA"/>
</dbReference>
<evidence type="ECO:0000256" key="3">
    <source>
        <dbReference type="ARBA" id="ARBA00022448"/>
    </source>
</evidence>
<sequence>MEKLKGRLDAFSDGVIAIIITIMVLNLPAVLHDSWPAYLQLSKSIGIYLISYIFVANMWYQFATAFSEIDTITYRILLLDFGFLALLSLMPLFTNMMAENTTRVTVIAYGLLSFFVNFSFRSLAKAIIHMKYTDKSDMAKVYTKIYGQGNRYFTLLNFAVLILAYFKPTWAIIFYLVSPVWIFLANGDSRQEMFDVGQLNTNERKNWLNLTDEQRKAYQNYRRAQTDDETGHAQPTPNGNVQPVTPSKKTTLEHFNTRFFNRWLDQRVDPRTRQKIQKRMENMTPEQEQQVFERWYRREQQLRKRKQQRQTHQNRKQ</sequence>
<comment type="caution">
    <text evidence="16">The sequence shown here is derived from an EMBL/GenBank/DDBJ whole genome shotgun (WGS) entry which is preliminary data.</text>
</comment>
<evidence type="ECO:0000256" key="11">
    <source>
        <dbReference type="ARBA" id="ARBA00023303"/>
    </source>
</evidence>
<evidence type="ECO:0000256" key="14">
    <source>
        <dbReference type="SAM" id="Phobius"/>
    </source>
</evidence>
<dbReference type="Pfam" id="PF06736">
    <property type="entry name" value="TMEM175"/>
    <property type="match status" value="1"/>
</dbReference>
<feature type="region of interest" description="Disordered" evidence="13">
    <location>
        <begin position="222"/>
        <end position="247"/>
    </location>
</feature>
<comment type="subcellular location">
    <subcellularLocation>
        <location evidence="1">Membrane</location>
        <topology evidence="1">Multi-pass membrane protein</topology>
    </subcellularLocation>
</comment>
<keyword evidence="7" id="KW-0630">Potassium</keyword>
<dbReference type="RefSeq" id="WP_057768842.1">
    <property type="nucleotide sequence ID" value="NZ_JQAT01000002.1"/>
</dbReference>
<feature type="transmembrane region" description="Helical" evidence="14">
    <location>
        <begin position="37"/>
        <end position="60"/>
    </location>
</feature>
<comment type="similarity">
    <text evidence="2">Belongs to the TMEM175 family.</text>
</comment>
<evidence type="ECO:0000256" key="1">
    <source>
        <dbReference type="ARBA" id="ARBA00004141"/>
    </source>
</evidence>
<evidence type="ECO:0000256" key="8">
    <source>
        <dbReference type="ARBA" id="ARBA00022989"/>
    </source>
</evidence>
<evidence type="ECO:0000313" key="16">
    <source>
        <dbReference type="EMBL" id="KRN32575.1"/>
    </source>
</evidence>
<reference evidence="17 18" key="1">
    <citation type="journal article" date="2015" name="Genome Announc.">
        <title>Expanding the biotechnology potential of lactobacilli through comparative genomics of 213 strains and associated genera.</title>
        <authorList>
            <person name="Sun Z."/>
            <person name="Harris H.M."/>
            <person name="McCann A."/>
            <person name="Guo C."/>
            <person name="Argimon S."/>
            <person name="Zhang W."/>
            <person name="Yang X."/>
            <person name="Jeffery I.B."/>
            <person name="Cooney J.C."/>
            <person name="Kagawa T.F."/>
            <person name="Liu W."/>
            <person name="Song Y."/>
            <person name="Salvetti E."/>
            <person name="Wrobel A."/>
            <person name="Rasinkangas P."/>
            <person name="Parkhill J."/>
            <person name="Rea M.C."/>
            <person name="O'Sullivan O."/>
            <person name="Ritari J."/>
            <person name="Douillard F.P."/>
            <person name="Paul Ross R."/>
            <person name="Yang R."/>
            <person name="Briner A.E."/>
            <person name="Felis G.E."/>
            <person name="de Vos W.M."/>
            <person name="Barrangou R."/>
            <person name="Klaenhammer T.R."/>
            <person name="Caufield P.W."/>
            <person name="Cui Y."/>
            <person name="Zhang H."/>
            <person name="O'Toole P.W."/>
        </authorList>
    </citation>
    <scope>NUCLEOTIDE SEQUENCE [LARGE SCALE GENOMIC DNA]</scope>
    <source>
        <strain evidence="15 18">ATCC BAA-66</strain>
        <strain evidence="16 17">DSM 13344</strain>
    </source>
</reference>
<keyword evidence="11" id="KW-0407">Ion channel</keyword>
<evidence type="ECO:0000256" key="2">
    <source>
        <dbReference type="ARBA" id="ARBA00006920"/>
    </source>
</evidence>
<keyword evidence="5 14" id="KW-0812">Transmembrane</keyword>
<feature type="transmembrane region" description="Helical" evidence="14">
    <location>
        <begin position="12"/>
        <end position="31"/>
    </location>
</feature>
<evidence type="ECO:0000313" key="15">
    <source>
        <dbReference type="EMBL" id="KRN29015.1"/>
    </source>
</evidence>
<dbReference type="OrthoDB" id="7626281at2"/>
<evidence type="ECO:0000313" key="17">
    <source>
        <dbReference type="Proteomes" id="UP000051645"/>
    </source>
</evidence>
<dbReference type="InterPro" id="IPR010617">
    <property type="entry name" value="TMEM175-like"/>
</dbReference>
<feature type="transmembrane region" description="Helical" evidence="14">
    <location>
        <begin position="172"/>
        <end position="189"/>
    </location>
</feature>
<organism evidence="16 17">
    <name type="scientific">Lactobacillus selangorensis</name>
    <dbReference type="NCBI Taxonomy" id="81857"/>
    <lineage>
        <taxon>Bacteria</taxon>
        <taxon>Bacillati</taxon>
        <taxon>Bacillota</taxon>
        <taxon>Bacilli</taxon>
        <taxon>Lactobacillales</taxon>
        <taxon>Lactobacillaceae</taxon>
        <taxon>Lactobacillus</taxon>
    </lineage>
</organism>
<accession>A0A0R2FW16</accession>
<evidence type="ECO:0000313" key="18">
    <source>
        <dbReference type="Proteomes" id="UP000051751"/>
    </source>
</evidence>
<dbReference type="GO" id="GO:0016020">
    <property type="term" value="C:membrane"/>
    <property type="evidence" value="ECO:0007669"/>
    <property type="project" value="UniProtKB-SubCell"/>
</dbReference>
<evidence type="ECO:0008006" key="19">
    <source>
        <dbReference type="Google" id="ProtNLM"/>
    </source>
</evidence>
<keyword evidence="6" id="KW-0631">Potassium channel</keyword>